<evidence type="ECO:0000313" key="3">
    <source>
        <dbReference type="Proteomes" id="UP000593571"/>
    </source>
</evidence>
<organism evidence="2 3">
    <name type="scientific">Rousettus aegyptiacus</name>
    <name type="common">Egyptian fruit bat</name>
    <name type="synonym">Pteropus aegyptiacus</name>
    <dbReference type="NCBI Taxonomy" id="9407"/>
    <lineage>
        <taxon>Eukaryota</taxon>
        <taxon>Metazoa</taxon>
        <taxon>Chordata</taxon>
        <taxon>Craniata</taxon>
        <taxon>Vertebrata</taxon>
        <taxon>Euteleostomi</taxon>
        <taxon>Mammalia</taxon>
        <taxon>Eutheria</taxon>
        <taxon>Laurasiatheria</taxon>
        <taxon>Chiroptera</taxon>
        <taxon>Yinpterochiroptera</taxon>
        <taxon>Pteropodoidea</taxon>
        <taxon>Pteropodidae</taxon>
        <taxon>Rousettinae</taxon>
        <taxon>Rousettus</taxon>
    </lineage>
</organism>
<dbReference type="Proteomes" id="UP000593571">
    <property type="component" value="Unassembled WGS sequence"/>
</dbReference>
<accession>A0A7J8KAI0</accession>
<gene>
    <name evidence="2" type="ORF">HJG63_007766</name>
</gene>
<comment type="caution">
    <text evidence="2">The sequence shown here is derived from an EMBL/GenBank/DDBJ whole genome shotgun (WGS) entry which is preliminary data.</text>
</comment>
<evidence type="ECO:0000256" key="1">
    <source>
        <dbReference type="SAM" id="MobiDB-lite"/>
    </source>
</evidence>
<feature type="region of interest" description="Disordered" evidence="1">
    <location>
        <begin position="109"/>
        <end position="128"/>
    </location>
</feature>
<reference evidence="2 3" key="1">
    <citation type="journal article" date="2020" name="Nature">
        <title>Six reference-quality genomes reveal evolution of bat adaptations.</title>
        <authorList>
            <person name="Jebb D."/>
            <person name="Huang Z."/>
            <person name="Pippel M."/>
            <person name="Hughes G.M."/>
            <person name="Lavrichenko K."/>
            <person name="Devanna P."/>
            <person name="Winkler S."/>
            <person name="Jermiin L.S."/>
            <person name="Skirmuntt E.C."/>
            <person name="Katzourakis A."/>
            <person name="Burkitt-Gray L."/>
            <person name="Ray D.A."/>
            <person name="Sullivan K.A.M."/>
            <person name="Roscito J.G."/>
            <person name="Kirilenko B.M."/>
            <person name="Davalos L.M."/>
            <person name="Corthals A.P."/>
            <person name="Power M.L."/>
            <person name="Jones G."/>
            <person name="Ransome R.D."/>
            <person name="Dechmann D.K.N."/>
            <person name="Locatelli A.G."/>
            <person name="Puechmaille S.J."/>
            <person name="Fedrigo O."/>
            <person name="Jarvis E.D."/>
            <person name="Hiller M."/>
            <person name="Vernes S.C."/>
            <person name="Myers E.W."/>
            <person name="Teeling E.C."/>
        </authorList>
    </citation>
    <scope>NUCLEOTIDE SEQUENCE [LARGE SCALE GENOMIC DNA]</scope>
    <source>
        <strain evidence="2">MRouAeg1</strain>
        <tissue evidence="2">Muscle</tissue>
    </source>
</reference>
<protein>
    <submittedName>
        <fullName evidence="2">Uncharacterized protein</fullName>
    </submittedName>
</protein>
<dbReference type="AlphaFoldDB" id="A0A7J8KAI0"/>
<dbReference type="EMBL" id="JACASE010000001">
    <property type="protein sequence ID" value="KAF6505875.1"/>
    <property type="molecule type" value="Genomic_DNA"/>
</dbReference>
<name>A0A7J8KAI0_ROUAE</name>
<proteinExistence type="predicted"/>
<evidence type="ECO:0000313" key="2">
    <source>
        <dbReference type="EMBL" id="KAF6505875.1"/>
    </source>
</evidence>
<sequence>MVDGGFGVGVAAGMGPHGPVCWAGSGGGRRRPPCWAAVGGSEAWKPLGPFQESLGLNSGGVGQCAPQPGTITSHLSPALEKASHVLPSELCPNLSLVSLPGHVHSVSPPALEAVPTPQLDPPTPSHIASLHLPMSLARARWTH</sequence>
<keyword evidence="3" id="KW-1185">Reference proteome</keyword>